<reference evidence="1" key="1">
    <citation type="submission" date="2019-11" db="EMBL/GenBank/DDBJ databases">
        <authorList>
            <person name="Feng L."/>
        </authorList>
    </citation>
    <scope>NUCLEOTIDE SEQUENCE</scope>
    <source>
        <strain evidence="1">CTertiumLFYP3</strain>
    </source>
</reference>
<proteinExistence type="predicted"/>
<dbReference type="AlphaFoldDB" id="A0A6N2Y7H6"/>
<sequence length="81" mass="9256">MKIASDNGRSALFGVINNLENKFGSAKGSFDFNDRFVRSTVGKMIREIMINCGYEITGIKDEDLNCKYFSKAEKYKWESNN</sequence>
<dbReference type="RefSeq" id="WP_156624244.1">
    <property type="nucleotide sequence ID" value="NZ_CACRTO010000005.1"/>
</dbReference>
<evidence type="ECO:0000313" key="1">
    <source>
        <dbReference type="EMBL" id="VYT62157.1"/>
    </source>
</evidence>
<organism evidence="1">
    <name type="scientific">Clostridium tertium</name>
    <dbReference type="NCBI Taxonomy" id="1559"/>
    <lineage>
        <taxon>Bacteria</taxon>
        <taxon>Bacillati</taxon>
        <taxon>Bacillota</taxon>
        <taxon>Clostridia</taxon>
        <taxon>Eubacteriales</taxon>
        <taxon>Clostridiaceae</taxon>
        <taxon>Clostridium</taxon>
    </lineage>
</organism>
<gene>
    <name evidence="1" type="ORF">CTLFYP3_00265</name>
</gene>
<protein>
    <submittedName>
        <fullName evidence="1">Uncharacterized protein</fullName>
    </submittedName>
</protein>
<name>A0A6N2Y7H6_9CLOT</name>
<accession>A0A6N2Y7H6</accession>
<dbReference type="EMBL" id="CACRTO010000005">
    <property type="protein sequence ID" value="VYT62157.1"/>
    <property type="molecule type" value="Genomic_DNA"/>
</dbReference>